<gene>
    <name evidence="1" type="ORF">P4706_28110</name>
</gene>
<evidence type="ECO:0000313" key="1">
    <source>
        <dbReference type="EMBL" id="MEC0276858.1"/>
    </source>
</evidence>
<dbReference type="AlphaFoldDB" id="A0AAW9NEE7"/>
<protein>
    <submittedName>
        <fullName evidence="1">Uncharacterized protein</fullName>
    </submittedName>
</protein>
<dbReference type="RefSeq" id="WP_367408399.1">
    <property type="nucleotide sequence ID" value="NZ_JARNBH010000042.1"/>
</dbReference>
<comment type="caution">
    <text evidence="1">The sequence shown here is derived from an EMBL/GenBank/DDBJ whole genome shotgun (WGS) entry which is preliminary data.</text>
</comment>
<name>A0AAW9NEE7_9BACI</name>
<keyword evidence="2" id="KW-1185">Reference proteome</keyword>
<organism evidence="1 2">
    <name type="scientific">Peribacillus castrilensis</name>
    <dbReference type="NCBI Taxonomy" id="2897690"/>
    <lineage>
        <taxon>Bacteria</taxon>
        <taxon>Bacillati</taxon>
        <taxon>Bacillota</taxon>
        <taxon>Bacilli</taxon>
        <taxon>Bacillales</taxon>
        <taxon>Bacillaceae</taxon>
        <taxon>Peribacillus</taxon>
    </lineage>
</organism>
<accession>A0AAW9NEE7</accession>
<evidence type="ECO:0000313" key="2">
    <source>
        <dbReference type="Proteomes" id="UP001307168"/>
    </source>
</evidence>
<proteinExistence type="predicted"/>
<reference evidence="1 2" key="1">
    <citation type="submission" date="2023-03" db="EMBL/GenBank/DDBJ databases">
        <title>Bacillus Genome Sequencing.</title>
        <authorList>
            <person name="Dunlap C."/>
        </authorList>
    </citation>
    <scope>NUCLEOTIDE SEQUENCE [LARGE SCALE GENOMIC DNA]</scope>
    <source>
        <strain evidence="1 2">B-41290</strain>
    </source>
</reference>
<sequence>MSVPERVVTYEHKIGMRFIPSMCPTCPHFKGKSTCLIHLSTVYKDEETMQVHGIGYLDQDNPYERMNTCKLKDQHRFVQYHEKRTEIIRAEKVARKYADKQPEMFISNFKYFITEIINGNFEKLKHGYTLNYWPYLNNYREALKEFGNFTDKEIPVIKLSKEISMRSMSEELCEWREWAHKRLTKQ</sequence>
<dbReference type="EMBL" id="JARNBH010000042">
    <property type="protein sequence ID" value="MEC0276858.1"/>
    <property type="molecule type" value="Genomic_DNA"/>
</dbReference>
<dbReference type="Proteomes" id="UP001307168">
    <property type="component" value="Unassembled WGS sequence"/>
</dbReference>